<sequence>MTETEKIFTEIDKIIETVDLFKADPLFSDEKNRRQSKIVSIIPNDNEILKTLSYLITFSQNSNSEIVEQVLKSGKFDKAFNDFKIEEVVKLNPCDIADNHWTSIKGIRQQAKLFHIVSLARKIKNIGSFADILNQTNIPKSIKTQNDIYDFWNGFDQLLNTLKNNKIPFFQSTTSLLHFLLDIGYDCVKPDLVVMKVAKKLNIVDNETGDKNFRKTVKFIQEYSVDRQIRPSIIDFYFLIDEGQMGAKKFVKQEFYKRVI</sequence>
<comment type="caution">
    <text evidence="1">The sequence shown here is derived from an EMBL/GenBank/DDBJ whole genome shotgun (WGS) entry which is preliminary data.</text>
</comment>
<reference evidence="1 2" key="1">
    <citation type="submission" date="2020-08" db="EMBL/GenBank/DDBJ databases">
        <title>Genomic Encyclopedia of Type Strains, Phase IV (KMG-IV): sequencing the most valuable type-strain genomes for metagenomic binning, comparative biology and taxonomic classification.</title>
        <authorList>
            <person name="Goeker M."/>
        </authorList>
    </citation>
    <scope>NUCLEOTIDE SEQUENCE [LARGE SCALE GENOMIC DNA]</scope>
    <source>
        <strain evidence="1 2">DSM 17976</strain>
    </source>
</reference>
<keyword evidence="2" id="KW-1185">Reference proteome</keyword>
<name>A0A7W5ZH44_9BACT</name>
<dbReference type="Proteomes" id="UP000541352">
    <property type="component" value="Unassembled WGS sequence"/>
</dbReference>
<proteinExistence type="predicted"/>
<protein>
    <submittedName>
        <fullName evidence="1">Uncharacterized protein</fullName>
    </submittedName>
</protein>
<gene>
    <name evidence="1" type="ORF">FHS57_000781</name>
</gene>
<accession>A0A7W5ZH44</accession>
<dbReference type="EMBL" id="JACIBY010000001">
    <property type="protein sequence ID" value="MBB3836799.1"/>
    <property type="molecule type" value="Genomic_DNA"/>
</dbReference>
<dbReference type="RefSeq" id="WP_183971565.1">
    <property type="nucleotide sequence ID" value="NZ_JACIBY010000001.1"/>
</dbReference>
<evidence type="ECO:0000313" key="2">
    <source>
        <dbReference type="Proteomes" id="UP000541352"/>
    </source>
</evidence>
<organism evidence="1 2">
    <name type="scientific">Runella defluvii</name>
    <dbReference type="NCBI Taxonomy" id="370973"/>
    <lineage>
        <taxon>Bacteria</taxon>
        <taxon>Pseudomonadati</taxon>
        <taxon>Bacteroidota</taxon>
        <taxon>Cytophagia</taxon>
        <taxon>Cytophagales</taxon>
        <taxon>Spirosomataceae</taxon>
        <taxon>Runella</taxon>
    </lineage>
</organism>
<dbReference type="AlphaFoldDB" id="A0A7W5ZH44"/>
<evidence type="ECO:0000313" key="1">
    <source>
        <dbReference type="EMBL" id="MBB3836799.1"/>
    </source>
</evidence>